<keyword evidence="1" id="KW-0812">Transmembrane</keyword>
<gene>
    <name evidence="2" type="ORF">HMPREF9018_2071</name>
</gene>
<reference evidence="2 3" key="1">
    <citation type="submission" date="2010-09" db="EMBL/GenBank/DDBJ databases">
        <authorList>
            <person name="Harkins D.M."/>
            <person name="Madupu R."/>
            <person name="Durkin A.S."/>
            <person name="Torralba M."/>
            <person name="Methe B."/>
            <person name="Sutton G.G."/>
            <person name="Nelson K.E."/>
        </authorList>
    </citation>
    <scope>NUCLEOTIDE SEQUENCE [LARGE SCALE GENOMIC DNA]</scope>
    <source>
        <strain evidence="2 3">CRIS 21A-A</strain>
    </source>
</reference>
<keyword evidence="1" id="KW-1133">Transmembrane helix</keyword>
<evidence type="ECO:0000256" key="1">
    <source>
        <dbReference type="SAM" id="Phobius"/>
    </source>
</evidence>
<dbReference type="RefSeq" id="WP_008449569.1">
    <property type="nucleotide sequence ID" value="NZ_ADFQ01000073.1"/>
</dbReference>
<protein>
    <submittedName>
        <fullName evidence="2">Uncharacterized protein</fullName>
    </submittedName>
</protein>
<accession>E1GWI3</accession>
<dbReference type="AlphaFoldDB" id="E1GWI3"/>
<feature type="transmembrane region" description="Helical" evidence="1">
    <location>
        <begin position="54"/>
        <end position="87"/>
    </location>
</feature>
<comment type="caution">
    <text evidence="2">The sequence shown here is derived from an EMBL/GenBank/DDBJ whole genome shotgun (WGS) entry which is preliminary data.</text>
</comment>
<evidence type="ECO:0000313" key="2">
    <source>
        <dbReference type="EMBL" id="EFN90974.1"/>
    </source>
</evidence>
<proteinExistence type="predicted"/>
<evidence type="ECO:0000313" key="3">
    <source>
        <dbReference type="Proteomes" id="UP000016016"/>
    </source>
</evidence>
<keyword evidence="1" id="KW-0472">Membrane</keyword>
<organism evidence="2 3">
    <name type="scientific">Prevotella amnii CRIS 21A-A</name>
    <dbReference type="NCBI Taxonomy" id="679191"/>
    <lineage>
        <taxon>Bacteria</taxon>
        <taxon>Pseudomonadati</taxon>
        <taxon>Bacteroidota</taxon>
        <taxon>Bacteroidia</taxon>
        <taxon>Bacteroidales</taxon>
        <taxon>Prevotellaceae</taxon>
        <taxon>Prevotella</taxon>
    </lineage>
</organism>
<dbReference type="Proteomes" id="UP000016016">
    <property type="component" value="Unassembled WGS sequence"/>
</dbReference>
<name>E1GWI3_9BACT</name>
<dbReference type="EMBL" id="ADFQ01000073">
    <property type="protein sequence ID" value="EFN90974.1"/>
    <property type="molecule type" value="Genomic_DNA"/>
</dbReference>
<sequence>MNTNFIQMKTISVDKSKETSVTDVITKWWKAKNLFFSSLTEESFSNREVVLAHLILIAIIICAAAIEVSLLVSFLSLLVAGGFVAYLNRSDYNDNINIKKNIL</sequence>